<organism evidence="2 3">
    <name type="scientific">Tamilnaduibacter salinus</name>
    <dbReference type="NCBI Taxonomy" id="1484056"/>
    <lineage>
        <taxon>Bacteria</taxon>
        <taxon>Pseudomonadati</taxon>
        <taxon>Pseudomonadota</taxon>
        <taxon>Gammaproteobacteria</taxon>
        <taxon>Pseudomonadales</taxon>
        <taxon>Marinobacteraceae</taxon>
        <taxon>Tamilnaduibacter</taxon>
    </lineage>
</organism>
<reference evidence="2 3" key="1">
    <citation type="submission" date="2017-07" db="EMBL/GenBank/DDBJ databases">
        <title>Tamlnaduibacter salinus (Mi-7) genome sequencing.</title>
        <authorList>
            <person name="Verma A."/>
            <person name="Krishnamurthi S."/>
        </authorList>
    </citation>
    <scope>NUCLEOTIDE SEQUENCE [LARGE SCALE GENOMIC DNA]</scope>
    <source>
        <strain evidence="2 3">Mi-7</strain>
    </source>
</reference>
<dbReference type="RefSeq" id="WP_095612302.1">
    <property type="nucleotide sequence ID" value="NZ_NMPM01000125.1"/>
</dbReference>
<dbReference type="InterPro" id="IPR050266">
    <property type="entry name" value="AB_hydrolase_sf"/>
</dbReference>
<dbReference type="Pfam" id="PF00561">
    <property type="entry name" value="Abhydrolase_1"/>
    <property type="match status" value="1"/>
</dbReference>
<name>A0A2A2HZ38_9GAMM</name>
<dbReference type="InterPro" id="IPR000073">
    <property type="entry name" value="AB_hydrolase_1"/>
</dbReference>
<dbReference type="GO" id="GO:0047372">
    <property type="term" value="F:monoacylglycerol lipase activity"/>
    <property type="evidence" value="ECO:0007669"/>
    <property type="project" value="TreeGrafter"/>
</dbReference>
<dbReference type="PANTHER" id="PTHR43798">
    <property type="entry name" value="MONOACYLGLYCEROL LIPASE"/>
    <property type="match status" value="1"/>
</dbReference>
<dbReference type="EMBL" id="NMPM01000125">
    <property type="protein sequence ID" value="PAV24619.1"/>
    <property type="molecule type" value="Genomic_DNA"/>
</dbReference>
<dbReference type="GO" id="GO:0016020">
    <property type="term" value="C:membrane"/>
    <property type="evidence" value="ECO:0007669"/>
    <property type="project" value="TreeGrafter"/>
</dbReference>
<keyword evidence="3" id="KW-1185">Reference proteome</keyword>
<accession>A0A2A2HZ38</accession>
<evidence type="ECO:0000313" key="2">
    <source>
        <dbReference type="EMBL" id="PAV24619.1"/>
    </source>
</evidence>
<dbReference type="InterPro" id="IPR029058">
    <property type="entry name" value="AB_hydrolase_fold"/>
</dbReference>
<dbReference type="AlphaFoldDB" id="A0A2A2HZ38"/>
<dbReference type="PANTHER" id="PTHR43798:SF5">
    <property type="entry name" value="MONOACYLGLYCEROL LIPASE ABHD6"/>
    <property type="match status" value="1"/>
</dbReference>
<dbReference type="SUPFAM" id="SSF53474">
    <property type="entry name" value="alpha/beta-Hydrolases"/>
    <property type="match status" value="1"/>
</dbReference>
<proteinExistence type="predicted"/>
<gene>
    <name evidence="2" type="ORF">CF392_15315</name>
</gene>
<comment type="caution">
    <text evidence="2">The sequence shown here is derived from an EMBL/GenBank/DDBJ whole genome shotgun (WGS) entry which is preliminary data.</text>
</comment>
<feature type="domain" description="AB hydrolase-1" evidence="1">
    <location>
        <begin position="63"/>
        <end position="173"/>
    </location>
</feature>
<dbReference type="PROSITE" id="PS51257">
    <property type="entry name" value="PROKAR_LIPOPROTEIN"/>
    <property type="match status" value="1"/>
</dbReference>
<dbReference type="Gene3D" id="3.40.50.1820">
    <property type="entry name" value="alpha/beta hydrolase"/>
    <property type="match status" value="1"/>
</dbReference>
<evidence type="ECO:0000313" key="3">
    <source>
        <dbReference type="Proteomes" id="UP000218332"/>
    </source>
</evidence>
<evidence type="ECO:0000259" key="1">
    <source>
        <dbReference type="Pfam" id="PF00561"/>
    </source>
</evidence>
<dbReference type="GO" id="GO:0046464">
    <property type="term" value="P:acylglycerol catabolic process"/>
    <property type="evidence" value="ECO:0007669"/>
    <property type="project" value="TreeGrafter"/>
</dbReference>
<sequence length="313" mass="34645">MKSLPLFALLATLVVLSGCSRHDLYESAIAMERSRADLEEKRVVVDGAEYAYLRSETVSDGTPLVMLHGFGANKDNWTRLANALPESTTLYALDLPGHGDSAQPRDRAYTHKAQVESLEAIFTELGLERFHLIGNSMGGAITALYAASHPNQVQSAILFAPGGITEFPSPLTEQVTDGRPNPLIVRKEGDLDKLIDFVMEQKPFIPWPVGSVMEEKAIARQDLNEQIFADIIDPDAGMDQSFTEQMRQIQAPVLIIWGQQDRALNVRNADIFGRLIPNARVVKLDNVGHVPMMEVPERSAELVTGFLKDIQRQ</sequence>
<keyword evidence="2" id="KW-0378">Hydrolase</keyword>
<dbReference type="Proteomes" id="UP000218332">
    <property type="component" value="Unassembled WGS sequence"/>
</dbReference>
<dbReference type="PRINTS" id="PR00111">
    <property type="entry name" value="ABHYDROLASE"/>
</dbReference>
<protein>
    <submittedName>
        <fullName evidence="2">Alpha/beta hydrolase</fullName>
    </submittedName>
</protein>